<dbReference type="SUPFAM" id="SSF53474">
    <property type="entry name" value="alpha/beta-Hydrolases"/>
    <property type="match status" value="1"/>
</dbReference>
<organism evidence="5 6">
    <name type="scientific">Streptosporangium brasiliense</name>
    <dbReference type="NCBI Taxonomy" id="47480"/>
    <lineage>
        <taxon>Bacteria</taxon>
        <taxon>Bacillati</taxon>
        <taxon>Actinomycetota</taxon>
        <taxon>Actinomycetes</taxon>
        <taxon>Streptosporangiales</taxon>
        <taxon>Streptosporangiaceae</taxon>
        <taxon>Streptosporangium</taxon>
    </lineage>
</organism>
<dbReference type="Gene3D" id="3.40.50.1820">
    <property type="entry name" value="alpha/beta hydrolase"/>
    <property type="match status" value="1"/>
</dbReference>
<dbReference type="InterPro" id="IPR036291">
    <property type="entry name" value="NAD(P)-bd_dom_sf"/>
</dbReference>
<evidence type="ECO:0000313" key="6">
    <source>
        <dbReference type="Proteomes" id="UP001230426"/>
    </source>
</evidence>
<keyword evidence="6" id="KW-1185">Reference proteome</keyword>
<dbReference type="InterPro" id="IPR029058">
    <property type="entry name" value="AB_hydrolase_fold"/>
</dbReference>
<evidence type="ECO:0000259" key="4">
    <source>
        <dbReference type="Pfam" id="PF00561"/>
    </source>
</evidence>
<evidence type="ECO:0000256" key="1">
    <source>
        <dbReference type="ARBA" id="ARBA00006484"/>
    </source>
</evidence>
<feature type="region of interest" description="Disordered" evidence="3">
    <location>
        <begin position="296"/>
        <end position="327"/>
    </location>
</feature>
<dbReference type="Pfam" id="PF00561">
    <property type="entry name" value="Abhydrolase_1"/>
    <property type="match status" value="1"/>
</dbReference>
<dbReference type="PANTHER" id="PTHR43391">
    <property type="entry name" value="RETINOL DEHYDROGENASE-RELATED"/>
    <property type="match status" value="1"/>
</dbReference>
<dbReference type="PANTHER" id="PTHR43391:SF12">
    <property type="entry name" value="OXIDOREDUCTASE EPHD-RELATED"/>
    <property type="match status" value="1"/>
</dbReference>
<reference evidence="5 6" key="1">
    <citation type="submission" date="2023-07" db="EMBL/GenBank/DDBJ databases">
        <title>Sequencing the genomes of 1000 actinobacteria strains.</title>
        <authorList>
            <person name="Klenk H.-P."/>
        </authorList>
    </citation>
    <scope>NUCLEOTIDE SEQUENCE [LARGE SCALE GENOMIC DNA]</scope>
    <source>
        <strain evidence="5 6">DSM 44109</strain>
    </source>
</reference>
<dbReference type="InterPro" id="IPR000073">
    <property type="entry name" value="AB_hydrolase_1"/>
</dbReference>
<accession>A0ABT9R3W0</accession>
<keyword evidence="2" id="KW-0560">Oxidoreductase</keyword>
<protein>
    <submittedName>
        <fullName evidence="5">NAD(P)-dependent dehydrogenase (Short-subunit alcohol dehydrogenase family)/pimeloyl-ACP methyl ester carboxylesterase</fullName>
    </submittedName>
</protein>
<dbReference type="InterPro" id="IPR020904">
    <property type="entry name" value="Sc_DH/Rdtase_CS"/>
</dbReference>
<evidence type="ECO:0000313" key="5">
    <source>
        <dbReference type="EMBL" id="MDP9863557.1"/>
    </source>
</evidence>
<gene>
    <name evidence="5" type="ORF">J2S55_002823</name>
</gene>
<dbReference type="PRINTS" id="PR00081">
    <property type="entry name" value="GDHRDH"/>
</dbReference>
<dbReference type="PRINTS" id="PR00080">
    <property type="entry name" value="SDRFAMILY"/>
</dbReference>
<dbReference type="CDD" id="cd05233">
    <property type="entry name" value="SDR_c"/>
    <property type="match status" value="1"/>
</dbReference>
<comment type="caution">
    <text evidence="5">The sequence shown here is derived from an EMBL/GenBank/DDBJ whole genome shotgun (WGS) entry which is preliminary data.</text>
</comment>
<evidence type="ECO:0000256" key="2">
    <source>
        <dbReference type="ARBA" id="ARBA00023002"/>
    </source>
</evidence>
<dbReference type="PROSITE" id="PS00061">
    <property type="entry name" value="ADH_SHORT"/>
    <property type="match status" value="1"/>
</dbReference>
<dbReference type="SUPFAM" id="SSF51735">
    <property type="entry name" value="NAD(P)-binding Rossmann-fold domains"/>
    <property type="match status" value="1"/>
</dbReference>
<proteinExistence type="inferred from homology"/>
<comment type="similarity">
    <text evidence="1">Belongs to the short-chain dehydrogenases/reductases (SDR) family.</text>
</comment>
<dbReference type="InterPro" id="IPR002347">
    <property type="entry name" value="SDR_fam"/>
</dbReference>
<dbReference type="EMBL" id="JAUSRB010000002">
    <property type="protein sequence ID" value="MDP9863557.1"/>
    <property type="molecule type" value="Genomic_DNA"/>
</dbReference>
<dbReference type="Pfam" id="PF00106">
    <property type="entry name" value="adh_short"/>
    <property type="match status" value="1"/>
</dbReference>
<name>A0ABT9R3W0_9ACTN</name>
<feature type="domain" description="AB hydrolase-1" evidence="4">
    <location>
        <begin position="22"/>
        <end position="264"/>
    </location>
</feature>
<sequence length="618" mass="66454">MRWVESGDVRLALFEEGDPAAPTVLLVHGYPDTHRVWDEVAALLRDRFHVARYDVRGAGRSGAPRDGADYTYDHLAADMAAVLDALDRPAVHLVGHDWGSIQGWDLIGRPGIKERIASFTSFGGPGLEQAAHFMRHGRRRDVAGQLLRSWYIGAFQAPVAPELAWRTVLPRVLTRVMRVSEGIAPRPGHPADTLGKDGANGLGLYRANMFTAGRAPRSEPVVETPIQLIEATRDAFVSPALLAALRPWAPRMWHRRITAGHWAQRSRPETIARMIAEFAEHVEGAPPSRELRRARVGDHTPYGDGPVGDHTSYGDGPVGDHAPYDDGLVVTGPYDDGPAGAAGPFEDRLVVVTGAGAGIGRATARAFASHGAEVICSDIDLAAARRTADDISRTWRTAHAYRVDVADAAEMERFARLVRDEHGVPDIVVNNAGIAVAGPFLAHSLEDWRRTLDVNLWGVIHGCRLFAAQMVERGEGGHIVNIASLAAFAPSRTLPAYSTSKAAVKMLSDCLRAELAGQGIGVTAICPGFVSTAIAGSTTYVGGRAPQARAVTAARAERALAMRGYRPERVAAHILRAVHRDRPVVAVNAEGKIGYALSRISPAVLRRLARLSGPGEIP</sequence>
<dbReference type="RefSeq" id="WP_306860551.1">
    <property type="nucleotide sequence ID" value="NZ_JAUSRB010000002.1"/>
</dbReference>
<evidence type="ECO:0000256" key="3">
    <source>
        <dbReference type="SAM" id="MobiDB-lite"/>
    </source>
</evidence>
<dbReference type="Gene3D" id="3.40.50.720">
    <property type="entry name" value="NAD(P)-binding Rossmann-like Domain"/>
    <property type="match status" value="1"/>
</dbReference>
<dbReference type="Proteomes" id="UP001230426">
    <property type="component" value="Unassembled WGS sequence"/>
</dbReference>